<evidence type="ECO:0000313" key="13">
    <source>
        <dbReference type="Proteomes" id="UP000504607"/>
    </source>
</evidence>
<evidence type="ECO:0000256" key="3">
    <source>
        <dbReference type="ARBA" id="ARBA00022692"/>
    </source>
</evidence>
<reference evidence="14" key="1">
    <citation type="submission" date="2025-08" db="UniProtKB">
        <authorList>
            <consortium name="RefSeq"/>
        </authorList>
    </citation>
    <scope>IDENTIFICATION</scope>
</reference>
<dbReference type="PROSITE" id="PS00108">
    <property type="entry name" value="PROTEIN_KINASE_ST"/>
    <property type="match status" value="1"/>
</dbReference>
<dbReference type="Gene3D" id="3.30.200.20">
    <property type="entry name" value="Phosphorylase Kinase, domain 1"/>
    <property type="match status" value="1"/>
</dbReference>
<dbReference type="PANTHER" id="PTHR48055:SF22">
    <property type="entry name" value="LEUCINE-RICH REPEAT RECEPTOR-LIKE SERINE_THREONINE_TYROSINE-PROTEIN KINASE SOBIR1"/>
    <property type="match status" value="1"/>
</dbReference>
<name>A0A6I9Q7E9_ELAGV</name>
<evidence type="ECO:0000313" key="14">
    <source>
        <dbReference type="RefSeq" id="XP_010904550.1"/>
    </source>
</evidence>
<feature type="transmembrane region" description="Helical" evidence="10">
    <location>
        <begin position="71"/>
        <end position="91"/>
    </location>
</feature>
<dbReference type="GO" id="GO:0004672">
    <property type="term" value="F:protein kinase activity"/>
    <property type="evidence" value="ECO:0007669"/>
    <property type="project" value="InterPro"/>
</dbReference>
<keyword evidence="6 10" id="KW-1133">Transmembrane helix</keyword>
<gene>
    <name evidence="14" type="primary">LOC105031948</name>
</gene>
<evidence type="ECO:0000256" key="2">
    <source>
        <dbReference type="ARBA" id="ARBA00022614"/>
    </source>
</evidence>
<dbReference type="PROSITE" id="PS50011">
    <property type="entry name" value="PROTEIN_KINASE_DOM"/>
    <property type="match status" value="1"/>
</dbReference>
<keyword evidence="4 11" id="KW-0732">Signal</keyword>
<evidence type="ECO:0000256" key="6">
    <source>
        <dbReference type="ARBA" id="ARBA00022989"/>
    </source>
</evidence>
<keyword evidence="5" id="KW-0677">Repeat</keyword>
<evidence type="ECO:0000256" key="9">
    <source>
        <dbReference type="ARBA" id="ARBA00023180"/>
    </source>
</evidence>
<evidence type="ECO:0000259" key="12">
    <source>
        <dbReference type="PROSITE" id="PS50011"/>
    </source>
</evidence>
<feature type="domain" description="Protein kinase" evidence="12">
    <location>
        <begin position="131"/>
        <end position="426"/>
    </location>
</feature>
<keyword evidence="8" id="KW-0675">Receptor</keyword>
<keyword evidence="9" id="KW-0325">Glycoprotein</keyword>
<dbReference type="Pfam" id="PF00069">
    <property type="entry name" value="Pkinase"/>
    <property type="match status" value="1"/>
</dbReference>
<dbReference type="InParanoid" id="A0A6I9Q7E9"/>
<dbReference type="GeneID" id="105031948"/>
<dbReference type="FunFam" id="1.10.510.10:FF:000479">
    <property type="entry name" value="Leucine-rich repeat receptor-like protein kinase"/>
    <property type="match status" value="1"/>
</dbReference>
<evidence type="ECO:0000256" key="5">
    <source>
        <dbReference type="ARBA" id="ARBA00022737"/>
    </source>
</evidence>
<feature type="chain" id="PRO_5026752100" evidence="11">
    <location>
        <begin position="21"/>
        <end position="426"/>
    </location>
</feature>
<dbReference type="GO" id="GO:0005524">
    <property type="term" value="F:ATP binding"/>
    <property type="evidence" value="ECO:0007669"/>
    <property type="project" value="InterPro"/>
</dbReference>
<keyword evidence="2" id="KW-0433">Leucine-rich repeat</keyword>
<evidence type="ECO:0000256" key="10">
    <source>
        <dbReference type="SAM" id="Phobius"/>
    </source>
</evidence>
<dbReference type="Proteomes" id="UP000504607">
    <property type="component" value="Unplaced"/>
</dbReference>
<proteinExistence type="predicted"/>
<evidence type="ECO:0000256" key="4">
    <source>
        <dbReference type="ARBA" id="ARBA00022729"/>
    </source>
</evidence>
<sequence>MVTLLPLPVIFLSLITSCNGSRSITNPNKSFITSRVTYSFYTKNTTTTMFYTLVEESSVPSSDQTFRINPIGVAAGFLIPPILLFLCWLAVKYCRRNKSCNKVGDDSRPTFFSPLIRSIDLSFFEMLEQGGLQLEIVGRGGCGEVYKAELWNGERRLKIAIKRIVQPEIDAEELCEKETKFLNFQMLQIRSEIQTVGQLGHPNILPLLVHVSRPNYHYLVYEFMKNGSLHDALKGASDGLRNLVWPIRYKIALGIAAGLEYLHIIHRPRIIHRDLKPANILLDSDLNARISDFGLAKLVPDSISSAMRSKVAGTLGYIAPEYHQTMMFTDKCDIYSFGVVLAVLVTGKFPTDEFFQGTDEMTIMGWVRNVMRSDNPRIAIDRKLLGNGFEEQMLLVLKIACFCTYDDPKARPNSRDIRCMLSQIKH</sequence>
<dbReference type="OrthoDB" id="4062651at2759"/>
<evidence type="ECO:0000256" key="8">
    <source>
        <dbReference type="ARBA" id="ARBA00023170"/>
    </source>
</evidence>
<evidence type="ECO:0000256" key="7">
    <source>
        <dbReference type="ARBA" id="ARBA00023136"/>
    </source>
</evidence>
<accession>A0A6I9Q7E9</accession>
<dbReference type="SUPFAM" id="SSF56112">
    <property type="entry name" value="Protein kinase-like (PK-like)"/>
    <property type="match status" value="1"/>
</dbReference>
<keyword evidence="7 10" id="KW-0472">Membrane</keyword>
<keyword evidence="3 10" id="KW-0812">Transmembrane</keyword>
<evidence type="ECO:0000256" key="1">
    <source>
        <dbReference type="ARBA" id="ARBA00004167"/>
    </source>
</evidence>
<feature type="signal peptide" evidence="11">
    <location>
        <begin position="1"/>
        <end position="20"/>
    </location>
</feature>
<dbReference type="AlphaFoldDB" id="A0A6I9Q7E9"/>
<dbReference type="SMART" id="SM00220">
    <property type="entry name" value="S_TKc"/>
    <property type="match status" value="1"/>
</dbReference>
<organism evidence="13 14">
    <name type="scientific">Elaeis guineensis var. tenera</name>
    <name type="common">Oil palm</name>
    <dbReference type="NCBI Taxonomy" id="51953"/>
    <lineage>
        <taxon>Eukaryota</taxon>
        <taxon>Viridiplantae</taxon>
        <taxon>Streptophyta</taxon>
        <taxon>Embryophyta</taxon>
        <taxon>Tracheophyta</taxon>
        <taxon>Spermatophyta</taxon>
        <taxon>Magnoliopsida</taxon>
        <taxon>Liliopsida</taxon>
        <taxon>Arecaceae</taxon>
        <taxon>Arecoideae</taxon>
        <taxon>Cocoseae</taxon>
        <taxon>Elaeidinae</taxon>
        <taxon>Elaeis</taxon>
    </lineage>
</organism>
<dbReference type="Gene3D" id="1.10.510.10">
    <property type="entry name" value="Transferase(Phosphotransferase) domain 1"/>
    <property type="match status" value="1"/>
</dbReference>
<evidence type="ECO:0000256" key="11">
    <source>
        <dbReference type="SAM" id="SignalP"/>
    </source>
</evidence>
<comment type="subcellular location">
    <subcellularLocation>
        <location evidence="1">Membrane</location>
        <topology evidence="1">Single-pass membrane protein</topology>
    </subcellularLocation>
</comment>
<dbReference type="RefSeq" id="XP_010904550.1">
    <property type="nucleotide sequence ID" value="XM_010906248.2"/>
</dbReference>
<protein>
    <submittedName>
        <fullName evidence="14">Leucine-rich repeat receptor-like serine/threonine/tyrosine-protein kinase SOBIR1</fullName>
    </submittedName>
</protein>
<dbReference type="InterPro" id="IPR011009">
    <property type="entry name" value="Kinase-like_dom_sf"/>
</dbReference>
<dbReference type="InterPro" id="IPR051564">
    <property type="entry name" value="LRR_receptor-like_kinase"/>
</dbReference>
<dbReference type="InterPro" id="IPR000719">
    <property type="entry name" value="Prot_kinase_dom"/>
</dbReference>
<keyword evidence="13" id="KW-1185">Reference proteome</keyword>
<dbReference type="KEGG" id="egu:105031948"/>
<dbReference type="GO" id="GO:0016020">
    <property type="term" value="C:membrane"/>
    <property type="evidence" value="ECO:0007669"/>
    <property type="project" value="UniProtKB-SubCell"/>
</dbReference>
<dbReference type="PANTHER" id="PTHR48055">
    <property type="entry name" value="LEUCINE-RICH REPEAT RECEPTOR PROTEIN KINASE EMS1"/>
    <property type="match status" value="1"/>
</dbReference>
<dbReference type="InterPro" id="IPR008271">
    <property type="entry name" value="Ser/Thr_kinase_AS"/>
</dbReference>